<evidence type="ECO:0000313" key="6">
    <source>
        <dbReference type="Proteomes" id="UP000198931"/>
    </source>
</evidence>
<organism evidence="5 6">
    <name type="scientific">Halpernia frigidisoli</name>
    <dbReference type="NCBI Taxonomy" id="1125876"/>
    <lineage>
        <taxon>Bacteria</taxon>
        <taxon>Pseudomonadati</taxon>
        <taxon>Bacteroidota</taxon>
        <taxon>Flavobacteriia</taxon>
        <taxon>Flavobacteriales</taxon>
        <taxon>Weeksellaceae</taxon>
        <taxon>Chryseobacterium group</taxon>
        <taxon>Halpernia</taxon>
    </lineage>
</organism>
<protein>
    <recommendedName>
        <fullName evidence="2">Curli production assembly/transport component CsgF</fullName>
    </recommendedName>
</protein>
<feature type="signal peptide" evidence="4">
    <location>
        <begin position="1"/>
        <end position="19"/>
    </location>
</feature>
<dbReference type="RefSeq" id="WP_090078588.1">
    <property type="nucleotide sequence ID" value="NZ_FOQT01000001.1"/>
</dbReference>
<dbReference type="Proteomes" id="UP000198931">
    <property type="component" value="Unassembled WGS sequence"/>
</dbReference>
<dbReference type="AlphaFoldDB" id="A0A1I3DJV7"/>
<feature type="chain" id="PRO_5011453042" description="Curli production assembly/transport component CsgF" evidence="4">
    <location>
        <begin position="20"/>
        <end position="134"/>
    </location>
</feature>
<keyword evidence="3 4" id="KW-0732">Signal</keyword>
<evidence type="ECO:0000256" key="3">
    <source>
        <dbReference type="ARBA" id="ARBA00022729"/>
    </source>
</evidence>
<dbReference type="EMBL" id="FOQT01000001">
    <property type="protein sequence ID" value="SFH86953.1"/>
    <property type="molecule type" value="Genomic_DNA"/>
</dbReference>
<evidence type="ECO:0000256" key="4">
    <source>
        <dbReference type="SAM" id="SignalP"/>
    </source>
</evidence>
<evidence type="ECO:0000313" key="5">
    <source>
        <dbReference type="EMBL" id="SFH86953.1"/>
    </source>
</evidence>
<reference evidence="5 6" key="1">
    <citation type="submission" date="2016-10" db="EMBL/GenBank/DDBJ databases">
        <authorList>
            <person name="de Groot N.N."/>
        </authorList>
    </citation>
    <scope>NUCLEOTIDE SEQUENCE [LARGE SCALE GENOMIC DNA]</scope>
    <source>
        <strain evidence="5 6">DSM 26000</strain>
    </source>
</reference>
<accession>A0A1I3DJV7</accession>
<dbReference type="InterPro" id="IPR018893">
    <property type="entry name" value="T8SS_CsgF"/>
</dbReference>
<sequence>MKTFYLSLLLLFIGNYYNAQQFVYKPVNPAFGGDTFNYQWLLSSANAQNQFDNDKDKGFNEKSAISSFNEDVNRQILNQLSRNLFGTDFGSSSNLQPGSYTLGNLYINILRSTSGLYVSILDTQTGEQTEIIIP</sequence>
<dbReference type="Pfam" id="PF10614">
    <property type="entry name" value="CsgF"/>
    <property type="match status" value="1"/>
</dbReference>
<evidence type="ECO:0000256" key="2">
    <source>
        <dbReference type="ARBA" id="ARBA00014031"/>
    </source>
</evidence>
<dbReference type="STRING" id="1125876.SAMN05443292_0518"/>
<gene>
    <name evidence="5" type="ORF">SAMN05443292_0518</name>
</gene>
<proteinExistence type="predicted"/>
<name>A0A1I3DJV7_9FLAO</name>
<comment type="function">
    <text evidence="1">May be involved in the biogenesis of curli organelles.</text>
</comment>
<keyword evidence="6" id="KW-1185">Reference proteome</keyword>
<dbReference type="OrthoDB" id="1443407at2"/>
<evidence type="ECO:0000256" key="1">
    <source>
        <dbReference type="ARBA" id="ARBA00003989"/>
    </source>
</evidence>